<accession>A0A072MX74</accession>
<evidence type="ECO:0000259" key="2">
    <source>
        <dbReference type="Pfam" id="PF03372"/>
    </source>
</evidence>
<evidence type="ECO:0000313" key="3">
    <source>
        <dbReference type="EMBL" id="KEF29871.1"/>
    </source>
</evidence>
<dbReference type="AlphaFoldDB" id="A0A072MX74"/>
<keyword evidence="1" id="KW-0732">Signal</keyword>
<dbReference type="InterPro" id="IPR036691">
    <property type="entry name" value="Endo/exonu/phosph_ase_sf"/>
</dbReference>
<dbReference type="NCBIfam" id="NF033681">
    <property type="entry name" value="ExeM_NucH_DNase"/>
    <property type="match status" value="1"/>
</dbReference>
<feature type="chain" id="PRO_5001680140" evidence="1">
    <location>
        <begin position="22"/>
        <end position="576"/>
    </location>
</feature>
<protein>
    <submittedName>
        <fullName evidence="3">Nuclease</fullName>
    </submittedName>
</protein>
<dbReference type="InterPro" id="IPR005135">
    <property type="entry name" value="Endo/exonuclease/phosphatase"/>
</dbReference>
<dbReference type="PANTHER" id="PTHR42834:SF1">
    <property type="entry name" value="ENDONUCLEASE_EXONUCLEASE_PHOSPHATASE FAMILY PROTEIN (AFU_ORTHOLOGUE AFUA_3G09210)"/>
    <property type="match status" value="1"/>
</dbReference>
<dbReference type="PATRIC" id="fig|1137280.3.peg.2864"/>
<sequence>MVLPSLRHGILVLLLTPIAAAAEPCGETSAPIIPISSIQGSSDISPLSGKTVTVEGIMTRDARGKGGFRGFYLQQADHLTDSDPDTSEALFVYTGRKQGRPEQRIRVRGTVKEHYGLTELTNIQDIHVCGQGTMPAPLHLALPWPRDPESFENMRVVFDAPLTVIDTYNLARFGELALSNGDRVHPNESGSPIASETDELLLDDGQSRQNPHPIPWPPRGLSVGNTVRAGDTLQRVAGILDYRFNSWRIQPDQPPEFIASNPRKPAPERPAGDHLRIVTQNLHNMFNGDGQGNGFPTARGAHSADAFRRQQQRLVAALTAPNPDILALSELENDGYGADSAAHSLANALGPAWRLVTTPEEDGEDAIRTAILYRSDRVTPVGSPKRLTSGAFSNRGRPPLAQTFRRLGGQLAVQVVAVHLKSKSCRGASGADSDQGQGCYTNRRVQEAKSVTDWLASSPTPDKLAGTLITGDLNSYAREAPVREFEKGGYTSMLHHFHPCTDQHCPHYTYRYKGEKGSLDYALASTPLVDHMVDVRSWLINADEPRALGYQGPAATSSARPWRSSDHNPLIIDIAL</sequence>
<feature type="domain" description="Endonuclease/exonuclease/phosphatase" evidence="2">
    <location>
        <begin position="301"/>
        <end position="567"/>
    </location>
</feature>
<keyword evidence="4" id="KW-1185">Reference proteome</keyword>
<comment type="caution">
    <text evidence="3">The sequence shown here is derived from an EMBL/GenBank/DDBJ whole genome shotgun (WGS) entry which is preliminary data.</text>
</comment>
<evidence type="ECO:0000313" key="4">
    <source>
        <dbReference type="Proteomes" id="UP000035057"/>
    </source>
</evidence>
<organism evidence="3 4">
    <name type="scientific">Marinobacter nitratireducens</name>
    <dbReference type="NCBI Taxonomy" id="1137280"/>
    <lineage>
        <taxon>Bacteria</taxon>
        <taxon>Pseudomonadati</taxon>
        <taxon>Pseudomonadota</taxon>
        <taxon>Gammaproteobacteria</taxon>
        <taxon>Pseudomonadales</taxon>
        <taxon>Marinobacteraceae</taxon>
        <taxon>Marinobacter</taxon>
    </lineage>
</organism>
<dbReference type="CDD" id="cd04486">
    <property type="entry name" value="YhcR_OBF_like"/>
    <property type="match status" value="1"/>
</dbReference>
<dbReference type="Proteomes" id="UP000035057">
    <property type="component" value="Unassembled WGS sequence"/>
</dbReference>
<gene>
    <name evidence="3" type="ORF">D777_03047</name>
</gene>
<dbReference type="SUPFAM" id="SSF56219">
    <property type="entry name" value="DNase I-like"/>
    <property type="match status" value="1"/>
</dbReference>
<proteinExistence type="predicted"/>
<dbReference type="InterPro" id="IPR047971">
    <property type="entry name" value="ExeM-like"/>
</dbReference>
<name>A0A072MX74_9GAMM</name>
<dbReference type="RefSeq" id="WP_036133533.1">
    <property type="nucleotide sequence ID" value="NZ_ANIE01000009.1"/>
</dbReference>
<reference evidence="3 4" key="1">
    <citation type="submission" date="2012-12" db="EMBL/GenBank/DDBJ databases">
        <title>Genome assembly of Marinobacter sp. AK21.</title>
        <authorList>
            <person name="Khatri I."/>
            <person name="Kumar R."/>
            <person name="Vaidya B."/>
            <person name="Subramanian S."/>
            <person name="Pinnaka A."/>
        </authorList>
    </citation>
    <scope>NUCLEOTIDE SEQUENCE [LARGE SCALE GENOMIC DNA]</scope>
    <source>
        <strain evidence="3 4">AK21</strain>
    </source>
</reference>
<dbReference type="PANTHER" id="PTHR42834">
    <property type="entry name" value="ENDONUCLEASE/EXONUCLEASE/PHOSPHATASE FAMILY PROTEIN (AFU_ORTHOLOGUE AFUA_3G09210)"/>
    <property type="match status" value="1"/>
</dbReference>
<evidence type="ECO:0000256" key="1">
    <source>
        <dbReference type="SAM" id="SignalP"/>
    </source>
</evidence>
<dbReference type="Pfam" id="PF03372">
    <property type="entry name" value="Exo_endo_phos"/>
    <property type="match status" value="1"/>
</dbReference>
<dbReference type="OrthoDB" id="9800417at2"/>
<dbReference type="GO" id="GO:0003824">
    <property type="term" value="F:catalytic activity"/>
    <property type="evidence" value="ECO:0007669"/>
    <property type="project" value="InterPro"/>
</dbReference>
<dbReference type="EMBL" id="ANIE01000009">
    <property type="protein sequence ID" value="KEF29871.1"/>
    <property type="molecule type" value="Genomic_DNA"/>
</dbReference>
<dbReference type="STRING" id="1137280.D777_03047"/>
<feature type="signal peptide" evidence="1">
    <location>
        <begin position="1"/>
        <end position="21"/>
    </location>
</feature>
<dbReference type="Gene3D" id="3.60.10.10">
    <property type="entry name" value="Endonuclease/exonuclease/phosphatase"/>
    <property type="match status" value="1"/>
</dbReference>